<name>A0A1V9AD68_SACPI</name>
<accession>A0A1V9AD68</accession>
<feature type="chain" id="PRO_5013116792" description="Secreted protein" evidence="1">
    <location>
        <begin position="20"/>
        <end position="134"/>
    </location>
</feature>
<comment type="caution">
    <text evidence="2">The sequence shown here is derived from an EMBL/GenBank/DDBJ whole genome shotgun (WGS) entry which is preliminary data.</text>
</comment>
<keyword evidence="1" id="KW-0732">Signal</keyword>
<reference evidence="2 3" key="1">
    <citation type="submission" date="2017-02" db="EMBL/GenBank/DDBJ databases">
        <title>Draft genome of Saccharomonospora sp. 154.</title>
        <authorList>
            <person name="Alonso-Carmona G.S."/>
            <person name="De La Haba R."/>
            <person name="Vera-Gargallo B."/>
            <person name="Sandoval-Trujillo A.H."/>
            <person name="Ramirez-Duran N."/>
            <person name="Ventosa A."/>
        </authorList>
    </citation>
    <scope>NUCLEOTIDE SEQUENCE [LARGE SCALE GENOMIC DNA]</scope>
    <source>
        <strain evidence="2 3">LRS4.154</strain>
    </source>
</reference>
<feature type="signal peptide" evidence="1">
    <location>
        <begin position="1"/>
        <end position="19"/>
    </location>
</feature>
<evidence type="ECO:0008006" key="4">
    <source>
        <dbReference type="Google" id="ProtNLM"/>
    </source>
</evidence>
<sequence>MLAAAVLGAAVLPATAANAAPPSTSDAIDSAWEATHAGAVASGTRWTEGQWPSTTLHVAGALRGPGTGCASVWVRWVYDLAPGLETRIATACDGGTVDVATETSYWPTTTGSLRVCAGESGTGDCGQPISLTTW</sequence>
<protein>
    <recommendedName>
        <fullName evidence="4">Secreted protein</fullName>
    </recommendedName>
</protein>
<evidence type="ECO:0000313" key="3">
    <source>
        <dbReference type="Proteomes" id="UP000192591"/>
    </source>
</evidence>
<evidence type="ECO:0000313" key="2">
    <source>
        <dbReference type="EMBL" id="OQO95031.1"/>
    </source>
</evidence>
<evidence type="ECO:0000256" key="1">
    <source>
        <dbReference type="SAM" id="SignalP"/>
    </source>
</evidence>
<dbReference type="EMBL" id="MWIH01000002">
    <property type="protein sequence ID" value="OQO95031.1"/>
    <property type="molecule type" value="Genomic_DNA"/>
</dbReference>
<keyword evidence="3" id="KW-1185">Reference proteome</keyword>
<proteinExistence type="predicted"/>
<dbReference type="AlphaFoldDB" id="A0A1V9AD68"/>
<gene>
    <name evidence="2" type="ORF">B1813_02945</name>
</gene>
<organism evidence="2 3">
    <name type="scientific">Saccharomonospora piscinae</name>
    <dbReference type="NCBI Taxonomy" id="687388"/>
    <lineage>
        <taxon>Bacteria</taxon>
        <taxon>Bacillati</taxon>
        <taxon>Actinomycetota</taxon>
        <taxon>Actinomycetes</taxon>
        <taxon>Pseudonocardiales</taxon>
        <taxon>Pseudonocardiaceae</taxon>
        <taxon>Saccharomonospora</taxon>
    </lineage>
</organism>
<dbReference type="Proteomes" id="UP000192591">
    <property type="component" value="Unassembled WGS sequence"/>
</dbReference>